<evidence type="ECO:0000256" key="1">
    <source>
        <dbReference type="SAM" id="Phobius"/>
    </source>
</evidence>
<feature type="transmembrane region" description="Helical" evidence="1">
    <location>
        <begin position="92"/>
        <end position="110"/>
    </location>
</feature>
<keyword evidence="1" id="KW-1133">Transmembrane helix</keyword>
<reference evidence="2" key="1">
    <citation type="journal article" date="2021" name="ISME J.">
        <title>Genomic evolution of the class Acidithiobacillia: deep-branching Proteobacteria living in extreme acidic conditions.</title>
        <authorList>
            <person name="Moya-Beltran A."/>
            <person name="Beard S."/>
            <person name="Rojas-Villalobos C."/>
            <person name="Issotta F."/>
            <person name="Gallardo Y."/>
            <person name="Ulloa R."/>
            <person name="Giaveno A."/>
            <person name="Degli Esposti M."/>
            <person name="Johnson D.B."/>
            <person name="Quatrini R."/>
        </authorList>
    </citation>
    <scope>NUCLEOTIDE SEQUENCE</scope>
    <source>
        <strain evidence="2">DSM 583</strain>
    </source>
</reference>
<evidence type="ECO:0000313" key="3">
    <source>
        <dbReference type="Proteomes" id="UP000887300"/>
    </source>
</evidence>
<name>A0A8X8GD94_ACIFI</name>
<protein>
    <submittedName>
        <fullName evidence="2">Uncharacterized protein</fullName>
    </submittedName>
</protein>
<organism evidence="2 3">
    <name type="scientific">Acidithiobacillus ferridurans</name>
    <dbReference type="NCBI Taxonomy" id="1232575"/>
    <lineage>
        <taxon>Bacteria</taxon>
        <taxon>Pseudomonadati</taxon>
        <taxon>Pseudomonadota</taxon>
        <taxon>Acidithiobacillia</taxon>
        <taxon>Acidithiobacillales</taxon>
        <taxon>Acidithiobacillaceae</taxon>
        <taxon>Acidithiobacillus</taxon>
    </lineage>
</organism>
<comment type="caution">
    <text evidence="2">The sequence shown here is derived from an EMBL/GenBank/DDBJ whole genome shotgun (WGS) entry which is preliminary data.</text>
</comment>
<gene>
    <name evidence="2" type="ORF">HF568_12675</name>
</gene>
<dbReference type="AlphaFoldDB" id="A0A8X8GD94"/>
<proteinExistence type="predicted"/>
<dbReference type="EMBL" id="JABBHS010000386">
    <property type="protein sequence ID" value="MBU2724039.1"/>
    <property type="molecule type" value="Genomic_DNA"/>
</dbReference>
<feature type="transmembrane region" description="Helical" evidence="1">
    <location>
        <begin position="159"/>
        <end position="177"/>
    </location>
</feature>
<feature type="transmembrane region" description="Helical" evidence="1">
    <location>
        <begin position="51"/>
        <end position="71"/>
    </location>
</feature>
<dbReference type="Proteomes" id="UP000887300">
    <property type="component" value="Unassembled WGS sequence"/>
</dbReference>
<accession>A0A8X8GD94</accession>
<sequence>MMTDDLWKLLYRIYIIAVFVSGAVITGYLLLQVGYTPGGLDGLWRISAPGVIAFAPVAVLVTLPAIIPFTFGVKIKIPNGPLTNLRFWGESLLYLVLISYYIAIFYFVGWGLRVSIWPSSTGYSAIKENLVGALIAFLFYTLIWVIIKEQKFGADNKIFLLMLPVLVTMGAVEYHWVGNLLALERIATLNYGRISLAVKGNNNIFLRPPYGLSCVPSFYRLDHNTFVLLYAKLLYEGQSYSIVNYWGFRNGLTSPMGSARLNKNVVVNDLCSNTIRTPRNVISIYFDSGENPKKLCKYSNYGNACTNLLRRLAIGPKIELMLQQNMKIKLR</sequence>
<keyword evidence="1" id="KW-0812">Transmembrane</keyword>
<evidence type="ECO:0000313" key="2">
    <source>
        <dbReference type="EMBL" id="MBU2724039.1"/>
    </source>
</evidence>
<feature type="transmembrane region" description="Helical" evidence="1">
    <location>
        <begin position="130"/>
        <end position="147"/>
    </location>
</feature>
<feature type="transmembrane region" description="Helical" evidence="1">
    <location>
        <begin position="9"/>
        <end position="31"/>
    </location>
</feature>
<keyword evidence="1" id="KW-0472">Membrane</keyword>